<gene>
    <name evidence="1" type="ORF">HPB50_021151</name>
</gene>
<organism evidence="1 2">
    <name type="scientific">Hyalomma asiaticum</name>
    <name type="common">Tick</name>
    <dbReference type="NCBI Taxonomy" id="266040"/>
    <lineage>
        <taxon>Eukaryota</taxon>
        <taxon>Metazoa</taxon>
        <taxon>Ecdysozoa</taxon>
        <taxon>Arthropoda</taxon>
        <taxon>Chelicerata</taxon>
        <taxon>Arachnida</taxon>
        <taxon>Acari</taxon>
        <taxon>Parasitiformes</taxon>
        <taxon>Ixodida</taxon>
        <taxon>Ixodoidea</taxon>
        <taxon>Ixodidae</taxon>
        <taxon>Hyalomminae</taxon>
        <taxon>Hyalomma</taxon>
    </lineage>
</organism>
<name>A0ACB7SE16_HYAAI</name>
<evidence type="ECO:0000313" key="1">
    <source>
        <dbReference type="EMBL" id="KAH6930969.1"/>
    </source>
</evidence>
<proteinExistence type="predicted"/>
<sequence length="879" mass="99871">MDLMAALTPVWVILAVTPGVLLYLYVTRNRNYWKNQNIRSEPFSIIFGATLKTFLNPVHEVDLARYRKYGKLFGAFEMGKALLFVAEPKLVKQVLIDDFTSLPNRRTLDMNEPLLDNMMSMASFEVWQKVRKGSAPAFSAKVLRKMNAFIEECALATTEHLKKAASNEEDIDVKQFFWDYALDVIAKCAFAMKLDSHSDPTNEFVTRSKQVLSQRFTPRLLVMKLAEDEALAQCIFFFLAGQQKAANAIGCTLYLLAIHQEVQDRLRKEVDECCAIHGDRPGLDAITNLKYLHCVVSETLRLYPPVTRLERAPSEDYTLGDTGVKVTKSDLVVVPVYAMQHDPQYFPEPYNFDPERFNDENVGSIQPYTYLPFGAGPRNCIAISFTLQAMKLAIFHAIRNVQVVRTANTKTLTFNDPVLDNMMSMAPFERWRKIRPPVEQAFSSENVQKMNALIEDCALVTADHIKKAALNEEDIDLKKFFGSYALDLIARCVFATRIDSHSDAKNEFVRRSRQAPSGRLTPRIFVYFLLPFIARATGLRPLSPSVLEYFRCLSRNVIKSTQQEDRQNESFLRLFLDHQEKCEKSTSSSSERDQQLFNLGSDMKTNTSLYSGGKLSEDQAMAQCLLFFIAGQETTARVIAYTLYLLAIHPDVQTKLRKEVDDCFATHGDHPDLEAITTLKYLHCVVSESLRMYPPVSRLERVPCCDYTLGKEGVKLKKGDLITVPVYAMHHDPDYFPDPFSFQPDRFSDQNVASIKPYTYLPFGGGPRNCVALRFALQAVKLSLLHTIHNVQVIRTEKTRVPLEFKNGFGLLTAKDIIVGTAEPARRDCVEGEVATGRLPQRSVAETMEPRVKAKRTLKVRDWGQWRHTRDFLGSIIPV</sequence>
<protein>
    <submittedName>
        <fullName evidence="1">Uncharacterized protein</fullName>
    </submittedName>
</protein>
<keyword evidence="2" id="KW-1185">Reference proteome</keyword>
<dbReference type="EMBL" id="CM023485">
    <property type="protein sequence ID" value="KAH6930969.1"/>
    <property type="molecule type" value="Genomic_DNA"/>
</dbReference>
<comment type="caution">
    <text evidence="1">The sequence shown here is derived from an EMBL/GenBank/DDBJ whole genome shotgun (WGS) entry which is preliminary data.</text>
</comment>
<evidence type="ECO:0000313" key="2">
    <source>
        <dbReference type="Proteomes" id="UP000821845"/>
    </source>
</evidence>
<reference evidence="1" key="1">
    <citation type="submission" date="2020-05" db="EMBL/GenBank/DDBJ databases">
        <title>Large-scale comparative analyses of tick genomes elucidate their genetic diversity and vector capacities.</title>
        <authorList>
            <person name="Jia N."/>
            <person name="Wang J."/>
            <person name="Shi W."/>
            <person name="Du L."/>
            <person name="Sun Y."/>
            <person name="Zhan W."/>
            <person name="Jiang J."/>
            <person name="Wang Q."/>
            <person name="Zhang B."/>
            <person name="Ji P."/>
            <person name="Sakyi L.B."/>
            <person name="Cui X."/>
            <person name="Yuan T."/>
            <person name="Jiang B."/>
            <person name="Yang W."/>
            <person name="Lam T.T.-Y."/>
            <person name="Chang Q."/>
            <person name="Ding S."/>
            <person name="Wang X."/>
            <person name="Zhu J."/>
            <person name="Ruan X."/>
            <person name="Zhao L."/>
            <person name="Wei J."/>
            <person name="Que T."/>
            <person name="Du C."/>
            <person name="Cheng J."/>
            <person name="Dai P."/>
            <person name="Han X."/>
            <person name="Huang E."/>
            <person name="Gao Y."/>
            <person name="Liu J."/>
            <person name="Shao H."/>
            <person name="Ye R."/>
            <person name="Li L."/>
            <person name="Wei W."/>
            <person name="Wang X."/>
            <person name="Wang C."/>
            <person name="Yang T."/>
            <person name="Huo Q."/>
            <person name="Li W."/>
            <person name="Guo W."/>
            <person name="Chen H."/>
            <person name="Zhou L."/>
            <person name="Ni X."/>
            <person name="Tian J."/>
            <person name="Zhou Y."/>
            <person name="Sheng Y."/>
            <person name="Liu T."/>
            <person name="Pan Y."/>
            <person name="Xia L."/>
            <person name="Li J."/>
            <person name="Zhao F."/>
            <person name="Cao W."/>
        </authorList>
    </citation>
    <scope>NUCLEOTIDE SEQUENCE</scope>
    <source>
        <strain evidence="1">Hyas-2018</strain>
    </source>
</reference>
<accession>A0ACB7SE16</accession>
<dbReference type="Proteomes" id="UP000821845">
    <property type="component" value="Chromosome 5"/>
</dbReference>